<feature type="domain" description="CHAT" evidence="1">
    <location>
        <begin position="7"/>
        <end position="120"/>
    </location>
</feature>
<dbReference type="PANTHER" id="PTHR10098">
    <property type="entry name" value="RAPSYN-RELATED"/>
    <property type="match status" value="1"/>
</dbReference>
<dbReference type="PANTHER" id="PTHR10098:SF108">
    <property type="entry name" value="TETRATRICOPEPTIDE REPEAT PROTEIN 28"/>
    <property type="match status" value="1"/>
</dbReference>
<dbReference type="Pfam" id="PF12770">
    <property type="entry name" value="CHAT"/>
    <property type="match status" value="1"/>
</dbReference>
<dbReference type="EMBL" id="OD581152">
    <property type="protein sequence ID" value="CAD7450934.1"/>
    <property type="molecule type" value="Genomic_DNA"/>
</dbReference>
<name>A0A7R9FEL2_9NEOP</name>
<dbReference type="AlphaFoldDB" id="A0A7R9FEL2"/>
<gene>
    <name evidence="2" type="ORF">TBIB3V08_LOCUS13203</name>
</gene>
<proteinExistence type="predicted"/>
<evidence type="ECO:0000259" key="1">
    <source>
        <dbReference type="Pfam" id="PF12770"/>
    </source>
</evidence>
<protein>
    <recommendedName>
        <fullName evidence="1">CHAT domain-containing protein</fullName>
    </recommendedName>
</protein>
<organism evidence="2">
    <name type="scientific">Timema bartmani</name>
    <dbReference type="NCBI Taxonomy" id="61472"/>
    <lineage>
        <taxon>Eukaryota</taxon>
        <taxon>Metazoa</taxon>
        <taxon>Ecdysozoa</taxon>
        <taxon>Arthropoda</taxon>
        <taxon>Hexapoda</taxon>
        <taxon>Insecta</taxon>
        <taxon>Pterygota</taxon>
        <taxon>Neoptera</taxon>
        <taxon>Polyneoptera</taxon>
        <taxon>Phasmatodea</taxon>
        <taxon>Timematodea</taxon>
        <taxon>Timematoidea</taxon>
        <taxon>Timematidae</taxon>
        <taxon>Timema</taxon>
    </lineage>
</organism>
<reference evidence="2" key="1">
    <citation type="submission" date="2020-11" db="EMBL/GenBank/DDBJ databases">
        <authorList>
            <person name="Tran Van P."/>
        </authorList>
    </citation>
    <scope>NUCLEOTIDE SEQUENCE</scope>
</reference>
<sequence length="216" mass="23650">MELPALSDFLLTAADLLTLQLSARLVVVNSSHTRDYHGWASSDGLIGLTRALLAAGAQCVLVSLWPVPDTATKILLRAFYSALLQGLRVSRALAEAMLTVQHTKHFAHPANWSGFMLVGADVRLSNKVALMGQALCELLKTPDKCRDALRVTLHLGVLGTLSHICSRNMNIECKRDYEFGGNGNEVCEKNVSSHKEKQDKEFSYLGNSRGSKIEMV</sequence>
<evidence type="ECO:0000313" key="2">
    <source>
        <dbReference type="EMBL" id="CAD7450934.1"/>
    </source>
</evidence>
<accession>A0A7R9FEL2</accession>
<dbReference type="InterPro" id="IPR024983">
    <property type="entry name" value="CHAT_dom"/>
</dbReference>